<evidence type="ECO:0000313" key="7">
    <source>
        <dbReference type="EMBL" id="EGT55029.1"/>
    </source>
</evidence>
<name>G0N7Z5_CAEBE</name>
<dbReference type="InterPro" id="IPR027370">
    <property type="entry name" value="Znf-RING_euk"/>
</dbReference>
<keyword evidence="3" id="KW-0862">Zinc</keyword>
<feature type="transmembrane region" description="Helical" evidence="5">
    <location>
        <begin position="54"/>
        <end position="72"/>
    </location>
</feature>
<feature type="transmembrane region" description="Helical" evidence="5">
    <location>
        <begin position="156"/>
        <end position="178"/>
    </location>
</feature>
<feature type="domain" description="RING-type" evidence="6">
    <location>
        <begin position="285"/>
        <end position="329"/>
    </location>
</feature>
<keyword evidence="5" id="KW-0472">Membrane</keyword>
<evidence type="ECO:0000256" key="1">
    <source>
        <dbReference type="ARBA" id="ARBA00022723"/>
    </source>
</evidence>
<evidence type="ECO:0000256" key="5">
    <source>
        <dbReference type="SAM" id="Phobius"/>
    </source>
</evidence>
<gene>
    <name evidence="7" type="ORF">CAEBREN_04152</name>
</gene>
<dbReference type="PANTHER" id="PTHR47156">
    <property type="entry name" value="PROTEIN CBG20824"/>
    <property type="match status" value="1"/>
</dbReference>
<dbReference type="SMART" id="SM00184">
    <property type="entry name" value="RING"/>
    <property type="match status" value="1"/>
</dbReference>
<evidence type="ECO:0000256" key="2">
    <source>
        <dbReference type="ARBA" id="ARBA00022771"/>
    </source>
</evidence>
<dbReference type="PANTHER" id="PTHR47156:SF9">
    <property type="entry name" value="PROTEIN CBG26870"/>
    <property type="match status" value="1"/>
</dbReference>
<dbReference type="InterPro" id="IPR001841">
    <property type="entry name" value="Znf_RING"/>
</dbReference>
<proteinExistence type="predicted"/>
<feature type="transmembrane region" description="Helical" evidence="5">
    <location>
        <begin position="93"/>
        <end position="113"/>
    </location>
</feature>
<sequence length="357" mass="39870">MIGVVLASRRNSNQKEIKIKNAIPGLHFVNIILILVSTFAYWKVTMKYHKIYTFIGIGICLILTVSLIFWAIKALCRRCFKELSDLQKCKMELLIGYGGISVCGSVISVTAIILQTHPFLILVAFICYISSVIIYLEFIAEHLLIYQVPIPPRQSWIGLIFALIFLFFGAAECFLISYSCANLMNGFNPAVVTGSICFFFSKVELFTVISNGVRLKDTSSRTAQLNYIARMGSLSDHLGDSRSSSPYEFDSDDEELRVPRTVIAGRISPESVIITAVSSSNASDCNICLLQYSNLVVPRILIGCGHTFCEKCIRKLPRTLARVSCPLCRNITLLPCGRTDALPKNYTVMDMIQERNL</sequence>
<dbReference type="AlphaFoldDB" id="G0N7Z5"/>
<evidence type="ECO:0000256" key="3">
    <source>
        <dbReference type="ARBA" id="ARBA00022833"/>
    </source>
</evidence>
<keyword evidence="1" id="KW-0479">Metal-binding</keyword>
<dbReference type="InParanoid" id="G0N7Z5"/>
<dbReference type="InterPro" id="IPR017907">
    <property type="entry name" value="Znf_RING_CS"/>
</dbReference>
<keyword evidence="8" id="KW-1185">Reference proteome</keyword>
<dbReference type="Gene3D" id="3.30.40.10">
    <property type="entry name" value="Zinc/RING finger domain, C3HC4 (zinc finger)"/>
    <property type="match status" value="1"/>
</dbReference>
<dbReference type="PROSITE" id="PS00518">
    <property type="entry name" value="ZF_RING_1"/>
    <property type="match status" value="1"/>
</dbReference>
<dbReference type="PROSITE" id="PS50089">
    <property type="entry name" value="ZF_RING_2"/>
    <property type="match status" value="1"/>
</dbReference>
<keyword evidence="5" id="KW-0812">Transmembrane</keyword>
<dbReference type="OrthoDB" id="5874122at2759"/>
<dbReference type="STRING" id="135651.G0N7Z5"/>
<dbReference type="InterPro" id="IPR052667">
    <property type="entry name" value="E3_ubiquitin-ligase_RING"/>
</dbReference>
<feature type="transmembrane region" description="Helical" evidence="5">
    <location>
        <begin position="190"/>
        <end position="213"/>
    </location>
</feature>
<protein>
    <recommendedName>
        <fullName evidence="6">RING-type domain-containing protein</fullName>
    </recommendedName>
</protein>
<evidence type="ECO:0000256" key="4">
    <source>
        <dbReference type="PROSITE-ProRule" id="PRU00175"/>
    </source>
</evidence>
<dbReference type="SUPFAM" id="SSF57850">
    <property type="entry name" value="RING/U-box"/>
    <property type="match status" value="1"/>
</dbReference>
<keyword evidence="2 4" id="KW-0863">Zinc-finger</keyword>
<feature type="transmembrane region" description="Helical" evidence="5">
    <location>
        <begin position="21"/>
        <end position="42"/>
    </location>
</feature>
<evidence type="ECO:0000259" key="6">
    <source>
        <dbReference type="PROSITE" id="PS50089"/>
    </source>
</evidence>
<evidence type="ECO:0000313" key="8">
    <source>
        <dbReference type="Proteomes" id="UP000008068"/>
    </source>
</evidence>
<feature type="transmembrane region" description="Helical" evidence="5">
    <location>
        <begin position="119"/>
        <end position="144"/>
    </location>
</feature>
<reference evidence="8" key="1">
    <citation type="submission" date="2011-07" db="EMBL/GenBank/DDBJ databases">
        <authorList>
            <consortium name="Caenorhabditis brenneri Sequencing and Analysis Consortium"/>
            <person name="Wilson R.K."/>
        </authorList>
    </citation>
    <scope>NUCLEOTIDE SEQUENCE [LARGE SCALE GENOMIC DNA]</scope>
    <source>
        <strain evidence="8">PB2801</strain>
    </source>
</reference>
<dbReference type="Pfam" id="PF13445">
    <property type="entry name" value="zf-RING_UBOX"/>
    <property type="match status" value="1"/>
</dbReference>
<dbReference type="InterPro" id="IPR013083">
    <property type="entry name" value="Znf_RING/FYVE/PHD"/>
</dbReference>
<accession>G0N7Z5</accession>
<dbReference type="Proteomes" id="UP000008068">
    <property type="component" value="Unassembled WGS sequence"/>
</dbReference>
<dbReference type="eggNOG" id="KOG4185">
    <property type="taxonomic scope" value="Eukaryota"/>
</dbReference>
<dbReference type="GO" id="GO:0008270">
    <property type="term" value="F:zinc ion binding"/>
    <property type="evidence" value="ECO:0007669"/>
    <property type="project" value="UniProtKB-KW"/>
</dbReference>
<keyword evidence="5" id="KW-1133">Transmembrane helix</keyword>
<dbReference type="HOGENOM" id="CLU_051246_1_0_1"/>
<dbReference type="EMBL" id="GL379849">
    <property type="protein sequence ID" value="EGT55029.1"/>
    <property type="molecule type" value="Genomic_DNA"/>
</dbReference>
<organism evidence="8">
    <name type="scientific">Caenorhabditis brenneri</name>
    <name type="common">Nematode worm</name>
    <dbReference type="NCBI Taxonomy" id="135651"/>
    <lineage>
        <taxon>Eukaryota</taxon>
        <taxon>Metazoa</taxon>
        <taxon>Ecdysozoa</taxon>
        <taxon>Nematoda</taxon>
        <taxon>Chromadorea</taxon>
        <taxon>Rhabditida</taxon>
        <taxon>Rhabditina</taxon>
        <taxon>Rhabditomorpha</taxon>
        <taxon>Rhabditoidea</taxon>
        <taxon>Rhabditidae</taxon>
        <taxon>Peloderinae</taxon>
        <taxon>Caenorhabditis</taxon>
    </lineage>
</organism>